<dbReference type="Proteomes" id="UP000012174">
    <property type="component" value="Unassembled WGS sequence"/>
</dbReference>
<feature type="domain" description="F-box" evidence="2">
    <location>
        <begin position="13"/>
        <end position="52"/>
    </location>
</feature>
<evidence type="ECO:0000313" key="4">
    <source>
        <dbReference type="Proteomes" id="UP000012174"/>
    </source>
</evidence>
<dbReference type="KEGG" id="ela:UCREL1_9525"/>
<dbReference type="AlphaFoldDB" id="M7SBF3"/>
<organism evidence="3 4">
    <name type="scientific">Eutypa lata (strain UCR-EL1)</name>
    <name type="common">Grapevine dieback disease fungus</name>
    <name type="synonym">Eutypa armeniacae</name>
    <dbReference type="NCBI Taxonomy" id="1287681"/>
    <lineage>
        <taxon>Eukaryota</taxon>
        <taxon>Fungi</taxon>
        <taxon>Dikarya</taxon>
        <taxon>Ascomycota</taxon>
        <taxon>Pezizomycotina</taxon>
        <taxon>Sordariomycetes</taxon>
        <taxon>Xylariomycetidae</taxon>
        <taxon>Xylariales</taxon>
        <taxon>Diatrypaceae</taxon>
        <taxon>Eutypa</taxon>
    </lineage>
</organism>
<dbReference type="EMBL" id="KB707212">
    <property type="protein sequence ID" value="EMR63514.1"/>
    <property type="molecule type" value="Genomic_DNA"/>
</dbReference>
<sequence length="117" mass="13219">MTTVVTSPLIPAWTNLPLEIWTMIMCLMLGPSHIGPMWFNFRTVCRTFKDAIEVAVRIKVLPNLRLRLNIALDLDTIPDLASYIMFDAALSLDFTGLCTDTARATFRLSEENLKEVS</sequence>
<dbReference type="HOGENOM" id="CLU_2084840_0_0_1"/>
<accession>M7SBF3</accession>
<evidence type="ECO:0000313" key="3">
    <source>
        <dbReference type="EMBL" id="EMR63514.1"/>
    </source>
</evidence>
<proteinExistence type="predicted"/>
<evidence type="ECO:0000256" key="1">
    <source>
        <dbReference type="SAM" id="Phobius"/>
    </source>
</evidence>
<protein>
    <recommendedName>
        <fullName evidence="2">F-box domain-containing protein</fullName>
    </recommendedName>
</protein>
<dbReference type="InterPro" id="IPR001810">
    <property type="entry name" value="F-box_dom"/>
</dbReference>
<keyword evidence="1" id="KW-0472">Membrane</keyword>
<name>M7SBF3_EUTLA</name>
<feature type="transmembrane region" description="Helical" evidence="1">
    <location>
        <begin position="20"/>
        <end position="39"/>
    </location>
</feature>
<keyword evidence="4" id="KW-1185">Reference proteome</keyword>
<gene>
    <name evidence="3" type="ORF">UCREL1_9525</name>
</gene>
<evidence type="ECO:0000259" key="2">
    <source>
        <dbReference type="Pfam" id="PF00646"/>
    </source>
</evidence>
<dbReference type="Pfam" id="PF00646">
    <property type="entry name" value="F-box"/>
    <property type="match status" value="1"/>
</dbReference>
<keyword evidence="1" id="KW-1133">Transmembrane helix</keyword>
<keyword evidence="1" id="KW-0812">Transmembrane</keyword>
<reference evidence="4" key="1">
    <citation type="journal article" date="2013" name="Genome Announc.">
        <title>Draft genome sequence of the grapevine dieback fungus Eutypa lata UCR-EL1.</title>
        <authorList>
            <person name="Blanco-Ulate B."/>
            <person name="Rolshausen P.E."/>
            <person name="Cantu D."/>
        </authorList>
    </citation>
    <scope>NUCLEOTIDE SEQUENCE [LARGE SCALE GENOMIC DNA]</scope>
    <source>
        <strain evidence="4">UCR-EL1</strain>
    </source>
</reference>